<proteinExistence type="predicted"/>
<comment type="caution">
    <text evidence="2">The sequence shown here is derived from an EMBL/GenBank/DDBJ whole genome shotgun (WGS) entry which is preliminary data.</text>
</comment>
<reference evidence="2 3" key="1">
    <citation type="journal article" date="2018" name="Nat. Genet.">
        <title>Extensive intraspecific gene order and gene structural variations between Mo17 and other maize genomes.</title>
        <authorList>
            <person name="Sun S."/>
            <person name="Zhou Y."/>
            <person name="Chen J."/>
            <person name="Shi J."/>
            <person name="Zhao H."/>
            <person name="Zhao H."/>
            <person name="Song W."/>
            <person name="Zhang M."/>
            <person name="Cui Y."/>
            <person name="Dong X."/>
            <person name="Liu H."/>
            <person name="Ma X."/>
            <person name="Jiao Y."/>
            <person name="Wang B."/>
            <person name="Wei X."/>
            <person name="Stein J.C."/>
            <person name="Glaubitz J.C."/>
            <person name="Lu F."/>
            <person name="Yu G."/>
            <person name="Liang C."/>
            <person name="Fengler K."/>
            <person name="Li B."/>
            <person name="Rafalski A."/>
            <person name="Schnable P.S."/>
            <person name="Ware D.H."/>
            <person name="Buckler E.S."/>
            <person name="Lai J."/>
        </authorList>
    </citation>
    <scope>NUCLEOTIDE SEQUENCE [LARGE SCALE GENOMIC DNA]</scope>
    <source>
        <strain evidence="3">cv. Missouri 17</strain>
        <tissue evidence="2">Seedling</tissue>
    </source>
</reference>
<feature type="chain" id="PRO_5018179739" evidence="1">
    <location>
        <begin position="17"/>
        <end position="154"/>
    </location>
</feature>
<dbReference type="AlphaFoldDB" id="A0A3L6F463"/>
<name>A0A3L6F463_MAIZE</name>
<evidence type="ECO:0000313" key="3">
    <source>
        <dbReference type="Proteomes" id="UP000251960"/>
    </source>
</evidence>
<dbReference type="Proteomes" id="UP000251960">
    <property type="component" value="Chromosome 4"/>
</dbReference>
<accession>A0A3L6F463</accession>
<organism evidence="2 3">
    <name type="scientific">Zea mays</name>
    <name type="common">Maize</name>
    <dbReference type="NCBI Taxonomy" id="4577"/>
    <lineage>
        <taxon>Eukaryota</taxon>
        <taxon>Viridiplantae</taxon>
        <taxon>Streptophyta</taxon>
        <taxon>Embryophyta</taxon>
        <taxon>Tracheophyta</taxon>
        <taxon>Spermatophyta</taxon>
        <taxon>Magnoliopsida</taxon>
        <taxon>Liliopsida</taxon>
        <taxon>Poales</taxon>
        <taxon>Poaceae</taxon>
        <taxon>PACMAD clade</taxon>
        <taxon>Panicoideae</taxon>
        <taxon>Andropogonodae</taxon>
        <taxon>Andropogoneae</taxon>
        <taxon>Tripsacinae</taxon>
        <taxon>Zea</taxon>
    </lineage>
</organism>
<gene>
    <name evidence="2" type="ORF">Zm00014a_005851</name>
</gene>
<feature type="signal peptide" evidence="1">
    <location>
        <begin position="1"/>
        <end position="16"/>
    </location>
</feature>
<dbReference type="EMBL" id="NCVQ01000005">
    <property type="protein sequence ID" value="PWZ28082.1"/>
    <property type="molecule type" value="Genomic_DNA"/>
</dbReference>
<evidence type="ECO:0000256" key="1">
    <source>
        <dbReference type="SAM" id="SignalP"/>
    </source>
</evidence>
<keyword evidence="1" id="KW-0732">Signal</keyword>
<sequence length="154" mass="16759">MATTPWIFLRTRRCLAELLPLPSSCPAPCALLPVSTRRSLLPACALLRLGPAMELARNTRRSAYLCSPLRQPRRRAGSLLTLSCIAHPNPWSTGCPTVTFLVALWVSSLCLDVQAPHLSFHVLRRLGTLASLGPVLPSRDTSCELSLISPGYSD</sequence>
<evidence type="ECO:0000313" key="2">
    <source>
        <dbReference type="EMBL" id="PWZ28082.1"/>
    </source>
</evidence>
<protein>
    <submittedName>
        <fullName evidence="2">Uncharacterized protein</fullName>
    </submittedName>
</protein>